<gene>
    <name evidence="2" type="ORF">GBAR_LOCUS19580</name>
</gene>
<name>A0AA35X1S4_GEOBA</name>
<feature type="compositionally biased region" description="Basic and acidic residues" evidence="1">
    <location>
        <begin position="1"/>
        <end position="17"/>
    </location>
</feature>
<organism evidence="2 3">
    <name type="scientific">Geodia barretti</name>
    <name type="common">Barrett's horny sponge</name>
    <dbReference type="NCBI Taxonomy" id="519541"/>
    <lineage>
        <taxon>Eukaryota</taxon>
        <taxon>Metazoa</taxon>
        <taxon>Porifera</taxon>
        <taxon>Demospongiae</taxon>
        <taxon>Heteroscleromorpha</taxon>
        <taxon>Tetractinellida</taxon>
        <taxon>Astrophorina</taxon>
        <taxon>Geodiidae</taxon>
        <taxon>Geodia</taxon>
    </lineage>
</organism>
<feature type="region of interest" description="Disordered" evidence="1">
    <location>
        <begin position="1"/>
        <end position="249"/>
    </location>
</feature>
<accession>A0AA35X1S4</accession>
<keyword evidence="3" id="KW-1185">Reference proteome</keyword>
<feature type="compositionally biased region" description="Low complexity" evidence="1">
    <location>
        <begin position="86"/>
        <end position="96"/>
    </location>
</feature>
<evidence type="ECO:0000313" key="3">
    <source>
        <dbReference type="Proteomes" id="UP001174909"/>
    </source>
</evidence>
<feature type="compositionally biased region" description="Basic and acidic residues" evidence="1">
    <location>
        <begin position="167"/>
        <end position="176"/>
    </location>
</feature>
<feature type="compositionally biased region" description="Basic and acidic residues" evidence="1">
    <location>
        <begin position="134"/>
        <end position="153"/>
    </location>
</feature>
<dbReference type="EMBL" id="CASHTH010002754">
    <property type="protein sequence ID" value="CAI8034840.1"/>
    <property type="molecule type" value="Genomic_DNA"/>
</dbReference>
<dbReference type="AlphaFoldDB" id="A0AA35X1S4"/>
<evidence type="ECO:0000313" key="2">
    <source>
        <dbReference type="EMBL" id="CAI8034840.1"/>
    </source>
</evidence>
<reference evidence="2" key="1">
    <citation type="submission" date="2023-03" db="EMBL/GenBank/DDBJ databases">
        <authorList>
            <person name="Steffen K."/>
            <person name="Cardenas P."/>
        </authorList>
    </citation>
    <scope>NUCLEOTIDE SEQUENCE</scope>
</reference>
<feature type="compositionally biased region" description="Basic and acidic residues" evidence="1">
    <location>
        <begin position="38"/>
        <end position="51"/>
    </location>
</feature>
<sequence length="388" mass="43609">MERKISLIKDLNLEKEKRSGKKTQMSAKKYECVSPCLMKEKERKRPVKVSDKANPLGTKKIKPPKESGIERQSLSKKVEKVAAQLSDTSDSDSSQNDSEDEESYFSDVSSECERDSEEMPSNEEEETEPTTSEDEVKKHEKSMLPIGEIRERVVGANFPGGDDQSDPGDRGRDQKVLDSQTQKRRVRKRRERSMSPIARVSSSPSTSQEENRTKLGPQKKKRKISYKRKRRKEVKSLPNCSGTDDSSPACDMIESQADKANEPTNIFERFYGKLCCAIINPEDIAAELLNKGLISKSAMKDIFKSPESKQVKAVNLVDTLDEKIKCHPESLFVCIEVLLKNEALQKVGRDMLREAEKSPEQTASVFGSQTTLSQEQLGVESVLGNKNV</sequence>
<feature type="compositionally biased region" description="Basic residues" evidence="1">
    <location>
        <begin position="217"/>
        <end position="233"/>
    </location>
</feature>
<protein>
    <submittedName>
        <fullName evidence="2">Uncharacterized protein</fullName>
    </submittedName>
</protein>
<proteinExistence type="predicted"/>
<feature type="compositionally biased region" description="Acidic residues" evidence="1">
    <location>
        <begin position="114"/>
        <end position="133"/>
    </location>
</feature>
<dbReference type="Proteomes" id="UP001174909">
    <property type="component" value="Unassembled WGS sequence"/>
</dbReference>
<evidence type="ECO:0000256" key="1">
    <source>
        <dbReference type="SAM" id="MobiDB-lite"/>
    </source>
</evidence>
<feature type="compositionally biased region" description="Basic residues" evidence="1">
    <location>
        <begin position="182"/>
        <end position="191"/>
    </location>
</feature>
<comment type="caution">
    <text evidence="2">The sequence shown here is derived from an EMBL/GenBank/DDBJ whole genome shotgun (WGS) entry which is preliminary data.</text>
</comment>